<comment type="caution">
    <text evidence="1">The sequence shown here is derived from an EMBL/GenBank/DDBJ whole genome shotgun (WGS) entry which is preliminary data.</text>
</comment>
<sequence length="98" mass="10704">MAAVKSIHGGNTAIRQENRADEGILRTCCLSTGSNLHSSPQFPTGQSTIRLHRFCPYDKHRAPAVCLKVERSVSLLADKFENLPSVSHGAQRAEETMA</sequence>
<proteinExistence type="predicted"/>
<evidence type="ECO:0000313" key="2">
    <source>
        <dbReference type="Proteomes" id="UP001558613"/>
    </source>
</evidence>
<gene>
    <name evidence="1" type="ORF">QQF64_013802</name>
</gene>
<accession>A0ABR3LS59</accession>
<protein>
    <submittedName>
        <fullName evidence="1">Uncharacterized protein</fullName>
    </submittedName>
</protein>
<keyword evidence="2" id="KW-1185">Reference proteome</keyword>
<evidence type="ECO:0000313" key="1">
    <source>
        <dbReference type="EMBL" id="KAL1255741.1"/>
    </source>
</evidence>
<name>A0ABR3LS59_9TELE</name>
<dbReference type="Proteomes" id="UP001558613">
    <property type="component" value="Unassembled WGS sequence"/>
</dbReference>
<organism evidence="1 2">
    <name type="scientific">Cirrhinus molitorella</name>
    <name type="common">mud carp</name>
    <dbReference type="NCBI Taxonomy" id="172907"/>
    <lineage>
        <taxon>Eukaryota</taxon>
        <taxon>Metazoa</taxon>
        <taxon>Chordata</taxon>
        <taxon>Craniata</taxon>
        <taxon>Vertebrata</taxon>
        <taxon>Euteleostomi</taxon>
        <taxon>Actinopterygii</taxon>
        <taxon>Neopterygii</taxon>
        <taxon>Teleostei</taxon>
        <taxon>Ostariophysi</taxon>
        <taxon>Cypriniformes</taxon>
        <taxon>Cyprinidae</taxon>
        <taxon>Labeoninae</taxon>
        <taxon>Labeonini</taxon>
        <taxon>Cirrhinus</taxon>
    </lineage>
</organism>
<dbReference type="EMBL" id="JAYMGO010000019">
    <property type="protein sequence ID" value="KAL1255741.1"/>
    <property type="molecule type" value="Genomic_DNA"/>
</dbReference>
<reference evidence="1 2" key="1">
    <citation type="submission" date="2023-09" db="EMBL/GenBank/DDBJ databases">
        <authorList>
            <person name="Wang M."/>
        </authorList>
    </citation>
    <scope>NUCLEOTIDE SEQUENCE [LARGE SCALE GENOMIC DNA]</scope>
    <source>
        <strain evidence="1">GT-2023</strain>
        <tissue evidence="1">Liver</tissue>
    </source>
</reference>